<reference evidence="3" key="1">
    <citation type="submission" date="2010-12" db="EMBL/GenBank/DDBJ databases">
        <title>Complete sequence of Desulfovibrio aespoeensis Aspo-2.</title>
        <authorList>
            <consortium name="US DOE Joint Genome Institute"/>
            <person name="Lucas S."/>
            <person name="Copeland A."/>
            <person name="Lapidus A."/>
            <person name="Cheng J.-F."/>
            <person name="Goodwin L."/>
            <person name="Pitluck S."/>
            <person name="Chertkov O."/>
            <person name="Misra M."/>
            <person name="Detter J.C."/>
            <person name="Han C."/>
            <person name="Tapia R."/>
            <person name="Land M."/>
            <person name="Hauser L."/>
            <person name="Kyrpides N."/>
            <person name="Ivanova N."/>
            <person name="Ovchinnikova G."/>
            <person name="Pedersen K."/>
            <person name="Jagevall S."/>
            <person name="Hazen T."/>
            <person name="Woyke T."/>
        </authorList>
    </citation>
    <scope>NUCLEOTIDE SEQUENCE [LARGE SCALE GENOMIC DNA]</scope>
    <source>
        <strain evidence="3">ATCC 700646 / DSM 10631 / Aspo-2</strain>
    </source>
</reference>
<dbReference type="KEGG" id="das:Daes_0446"/>
<name>E6VXL0_PSEA9</name>
<dbReference type="eggNOG" id="COG5518">
    <property type="taxonomic scope" value="Bacteria"/>
</dbReference>
<gene>
    <name evidence="2" type="ordered locus">Daes_0446</name>
</gene>
<dbReference type="STRING" id="643562.Daes_0446"/>
<sequence length="326" mass="36770">MSEPLLFTFGDPEPVLSGIIYDYLGTWLTDNGTYYAPPVPFKGLARLLRANAYHGPAIEFKVNQVMRGFKASRAVSRRTMHAGCTDFHVFYNAFFLKVRNHFGEVVGLRQLPSINMRRAKATGVYCLLLETGKVVTFEPDEVLHVKNYDVCQEIYGLPGYLGAIQSMLLNEDATLFRRKYYKNGAHMGYIFYAGGQLDPETQTAIKERIQGTKGIGNFRSMFIHIPNGKEKEIQIIPVGDFSTKDELEKIKNLSRDDIIAAHRIPPAMACLIPQNTGGFGDITKIDEVYQRNEVKPVQELLMESINEVLLPRDWVTFDTGSESSPM</sequence>
<dbReference type="RefSeq" id="WP_013513405.1">
    <property type="nucleotide sequence ID" value="NC_014844.1"/>
</dbReference>
<dbReference type="Pfam" id="PF04860">
    <property type="entry name" value="Phage_portal"/>
    <property type="match status" value="1"/>
</dbReference>
<dbReference type="HOGENOM" id="CLU_068879_0_0_7"/>
<keyword evidence="3" id="KW-1185">Reference proteome</keyword>
<dbReference type="EMBL" id="CP002431">
    <property type="protein sequence ID" value="ADU61468.1"/>
    <property type="molecule type" value="Genomic_DNA"/>
</dbReference>
<evidence type="ECO:0000313" key="3">
    <source>
        <dbReference type="Proteomes" id="UP000002191"/>
    </source>
</evidence>
<dbReference type="InterPro" id="IPR006944">
    <property type="entry name" value="Phage/GTA_portal"/>
</dbReference>
<dbReference type="AlphaFoldDB" id="E6VXL0"/>
<dbReference type="NCBIfam" id="TIGR01540">
    <property type="entry name" value="portal_PBSX"/>
    <property type="match status" value="1"/>
</dbReference>
<comment type="similarity">
    <text evidence="1">Belongs to the phage portal family. PBSX subfamily.</text>
</comment>
<dbReference type="InterPro" id="IPR006430">
    <property type="entry name" value="Phage_portal_PBSX"/>
</dbReference>
<organism evidence="2 3">
    <name type="scientific">Pseudodesulfovibrio aespoeensis (strain ATCC 700646 / DSM 10631 / Aspo-2)</name>
    <name type="common">Desulfovibrio aespoeensis</name>
    <dbReference type="NCBI Taxonomy" id="643562"/>
    <lineage>
        <taxon>Bacteria</taxon>
        <taxon>Pseudomonadati</taxon>
        <taxon>Thermodesulfobacteriota</taxon>
        <taxon>Desulfovibrionia</taxon>
        <taxon>Desulfovibrionales</taxon>
        <taxon>Desulfovibrionaceae</taxon>
    </lineage>
</organism>
<protein>
    <submittedName>
        <fullName evidence="2">Phage portal protein, PBSX family</fullName>
    </submittedName>
</protein>
<evidence type="ECO:0000313" key="2">
    <source>
        <dbReference type="EMBL" id="ADU61468.1"/>
    </source>
</evidence>
<proteinExistence type="inferred from homology"/>
<reference evidence="2 3" key="2">
    <citation type="journal article" date="2014" name="Genome Announc.">
        <title>Complete Genome Sequence of the Subsurface, Mesophilic Sulfate-Reducing Bacterium Desulfovibrio aespoeensis Aspo-2.</title>
        <authorList>
            <person name="Pedersen K."/>
            <person name="Bengtsson A."/>
            <person name="Edlund J."/>
            <person name="Rabe L."/>
            <person name="Hazen T."/>
            <person name="Chakraborty R."/>
            <person name="Goodwin L."/>
            <person name="Shapiro N."/>
        </authorList>
    </citation>
    <scope>NUCLEOTIDE SEQUENCE [LARGE SCALE GENOMIC DNA]</scope>
    <source>
        <strain evidence="3">ATCC 700646 / DSM 10631 / Aspo-2</strain>
    </source>
</reference>
<accession>E6VXL0</accession>
<evidence type="ECO:0000256" key="1">
    <source>
        <dbReference type="ARBA" id="ARBA00006799"/>
    </source>
</evidence>
<dbReference type="Proteomes" id="UP000002191">
    <property type="component" value="Chromosome"/>
</dbReference>
<dbReference type="OrthoDB" id="5449776at2"/>